<accession>A0AAW0MQT7</accession>
<dbReference type="Proteomes" id="UP001460270">
    <property type="component" value="Unassembled WGS sequence"/>
</dbReference>
<evidence type="ECO:0000256" key="5">
    <source>
        <dbReference type="ARBA" id="ARBA00022722"/>
    </source>
</evidence>
<dbReference type="EC" id="3.1.26.4" evidence="2"/>
<sequence>MDLRQQIHFASERAATGLQYSAELIQNQFLQTILTGLQDDTIRTDLKPYLQNPQVTDEVLLEKMTAAYNLEMERKSKLSMKARVKVSAVSHESSPVSENRSYQGNPTATSSKNKSRNVTHCWRRWNRGTRLYVRPSRTSPHSCPAYNSHPDKATIDHNSEHASPDSVDSASSPTQEEDVTTAISVTQHFCTTAPLTGKQQQTAKLVGRRCLVQATLNNMNTKVLWDTGSQVSIIGAEWKQNHLPDVAVRPVAELLGEGGLDLSAANGTQIPYQGWIEVEFTLSSNAVAGMSERSVVVPILIASTELERPIIGFNVIEELALTNDNTESCVPAGHMVKKLCSALEVGQKTARAVLSVLKKQSPAEQSHIARLGRLPITVPKNKAIQVQCNYLQQGMFSGANVMLEPHPEAPWPTGIKVREQLIHLPDANTRIKVTVENVTDCNITLCGRTTLGWLHSVDAVYPLDAKPPHSGTSSLEQPSQTPQGEPWDPPVDLSHLSAEQQQKVREMLREECDVFGRDEWDAGCVTDLQMDINLKDHIPVQRTYNAIPRHLYQEVKAHIQDLLNRGWIQKSYSSYSSPVVCVRKKDGSLRLCIDYRLLNEKTLPDRHPIPRIQEILESLGGNKWFTVLDQGKAYHQGFMSEKSRPYTAFITPWGLYEWVRIPFGLSNAPAAFQRHMEECLGDLRDEVCVPYLDDVLVFSSTFEQHVHNVRQVLQKQRMSGIKLRAEKCDFFKPQVTYVGRVISAEGYRMNPKEVEAVRALVHQTPATVREVRKLLGFLSYYRTYIKDFSITAKPLYELLTLPKGQPKSSPKKKATKRSSAQLPPSSPVQWTERHKAVLETIVNQLTNPPVLAYPDFERPFILHVDASEDGLGAVLYQRQDGGLRVIGYGSRTLSPAEKNYKLHSGKLEFLALKWAITDRFRDYLFHAPHFTVYSDNNPLTYVMKSAKLNATGHRWVAELADYRFTLKYRPGTANRDADFLSRTQKPIESIIRQCTEECEPEVMDSIGQALRTSQTGEINWISAVTCNADVLPPDGGILPPTKSLSTDDIRARQDTDPVIKRVATLKRTHAYLKYKDKAAEDEQVRVLLREWPRLVLDEDGLLWRKISGRMQLVVPESMKPLVYKCLHEEMGHLGADRMVALARERFFGRR</sequence>
<evidence type="ECO:0000259" key="10">
    <source>
        <dbReference type="PROSITE" id="PS50878"/>
    </source>
</evidence>
<feature type="compositionally biased region" description="Polar residues" evidence="9">
    <location>
        <begin position="470"/>
        <end position="483"/>
    </location>
</feature>
<keyword evidence="8" id="KW-0695">RNA-directed DNA polymerase</keyword>
<proteinExistence type="inferred from homology"/>
<gene>
    <name evidence="11" type="ORF">WMY93_032813</name>
</gene>
<name>A0AAW0MQT7_9GOBI</name>
<feature type="compositionally biased region" description="Basic and acidic residues" evidence="9">
    <location>
        <begin position="149"/>
        <end position="163"/>
    </location>
</feature>
<dbReference type="InterPro" id="IPR000477">
    <property type="entry name" value="RT_dom"/>
</dbReference>
<evidence type="ECO:0000256" key="9">
    <source>
        <dbReference type="SAM" id="MobiDB-lite"/>
    </source>
</evidence>
<evidence type="ECO:0000313" key="12">
    <source>
        <dbReference type="Proteomes" id="UP001460270"/>
    </source>
</evidence>
<comment type="caution">
    <text evidence="11">The sequence shown here is derived from an EMBL/GenBank/DDBJ whole genome shotgun (WGS) entry which is preliminary data.</text>
</comment>
<dbReference type="Gene3D" id="3.10.20.370">
    <property type="match status" value="1"/>
</dbReference>
<evidence type="ECO:0000256" key="7">
    <source>
        <dbReference type="ARBA" id="ARBA00022801"/>
    </source>
</evidence>
<keyword evidence="3" id="KW-0808">Transferase</keyword>
<feature type="compositionally biased region" description="Polar residues" evidence="9">
    <location>
        <begin position="90"/>
        <end position="112"/>
    </location>
</feature>
<feature type="region of interest" description="Disordered" evidence="9">
    <location>
        <begin position="465"/>
        <end position="493"/>
    </location>
</feature>
<dbReference type="InterPro" id="IPR041373">
    <property type="entry name" value="RT_RNaseH"/>
</dbReference>
<dbReference type="Pfam" id="PF17917">
    <property type="entry name" value="RT_RNaseH"/>
    <property type="match status" value="1"/>
</dbReference>
<dbReference type="PANTHER" id="PTHR37984">
    <property type="entry name" value="PROTEIN CBG26694"/>
    <property type="match status" value="1"/>
</dbReference>
<evidence type="ECO:0000256" key="8">
    <source>
        <dbReference type="ARBA" id="ARBA00022918"/>
    </source>
</evidence>
<evidence type="ECO:0000256" key="6">
    <source>
        <dbReference type="ARBA" id="ARBA00022759"/>
    </source>
</evidence>
<dbReference type="CDD" id="cd09274">
    <property type="entry name" value="RNase_HI_RT_Ty3"/>
    <property type="match status" value="1"/>
</dbReference>
<feature type="compositionally biased region" description="Low complexity" evidence="9">
    <location>
        <begin position="164"/>
        <end position="173"/>
    </location>
</feature>
<dbReference type="CDD" id="cd01647">
    <property type="entry name" value="RT_LTR"/>
    <property type="match status" value="1"/>
</dbReference>
<keyword evidence="6" id="KW-0255">Endonuclease</keyword>
<dbReference type="PROSITE" id="PS50878">
    <property type="entry name" value="RT_POL"/>
    <property type="match status" value="1"/>
</dbReference>
<keyword evidence="7" id="KW-0378">Hydrolase</keyword>
<feature type="domain" description="Reverse transcriptase" evidence="10">
    <location>
        <begin position="563"/>
        <end position="742"/>
    </location>
</feature>
<evidence type="ECO:0000256" key="4">
    <source>
        <dbReference type="ARBA" id="ARBA00022695"/>
    </source>
</evidence>
<organism evidence="11 12">
    <name type="scientific">Mugilogobius chulae</name>
    <name type="common">yellowstripe goby</name>
    <dbReference type="NCBI Taxonomy" id="88201"/>
    <lineage>
        <taxon>Eukaryota</taxon>
        <taxon>Metazoa</taxon>
        <taxon>Chordata</taxon>
        <taxon>Craniata</taxon>
        <taxon>Vertebrata</taxon>
        <taxon>Euteleostomi</taxon>
        <taxon>Actinopterygii</taxon>
        <taxon>Neopterygii</taxon>
        <taxon>Teleostei</taxon>
        <taxon>Neoteleostei</taxon>
        <taxon>Acanthomorphata</taxon>
        <taxon>Gobiaria</taxon>
        <taxon>Gobiiformes</taxon>
        <taxon>Gobioidei</taxon>
        <taxon>Gobiidae</taxon>
        <taxon>Gobionellinae</taxon>
        <taxon>Mugilogobius</taxon>
    </lineage>
</organism>
<dbReference type="Gene3D" id="1.10.340.70">
    <property type="match status" value="1"/>
</dbReference>
<dbReference type="FunFam" id="3.10.20.370:FF:000001">
    <property type="entry name" value="Retrovirus-related Pol polyprotein from transposon 17.6-like protein"/>
    <property type="match status" value="1"/>
</dbReference>
<dbReference type="Gene3D" id="3.30.70.270">
    <property type="match status" value="2"/>
</dbReference>
<feature type="region of interest" description="Disordered" evidence="9">
    <location>
        <begin position="801"/>
        <end position="828"/>
    </location>
</feature>
<dbReference type="InterPro" id="IPR043502">
    <property type="entry name" value="DNA/RNA_pol_sf"/>
</dbReference>
<dbReference type="SUPFAM" id="SSF56672">
    <property type="entry name" value="DNA/RNA polymerases"/>
    <property type="match status" value="1"/>
</dbReference>
<keyword evidence="5" id="KW-0540">Nuclease</keyword>
<dbReference type="AlphaFoldDB" id="A0AAW0MQT7"/>
<dbReference type="PANTHER" id="PTHR37984:SF5">
    <property type="entry name" value="PROTEIN NYNRIN-LIKE"/>
    <property type="match status" value="1"/>
</dbReference>
<keyword evidence="4" id="KW-0548">Nucleotidyltransferase</keyword>
<dbReference type="InterPro" id="IPR043128">
    <property type="entry name" value="Rev_trsase/Diguanyl_cyclase"/>
</dbReference>
<reference evidence="12" key="1">
    <citation type="submission" date="2024-04" db="EMBL/GenBank/DDBJ databases">
        <title>Salinicola lusitanus LLJ914,a marine bacterium isolated from the Okinawa Trough.</title>
        <authorList>
            <person name="Li J."/>
        </authorList>
    </citation>
    <scope>NUCLEOTIDE SEQUENCE [LARGE SCALE GENOMIC DNA]</scope>
</reference>
<dbReference type="InterPro" id="IPR050951">
    <property type="entry name" value="Retrovirus_Pol_polyprotein"/>
</dbReference>
<evidence type="ECO:0000256" key="1">
    <source>
        <dbReference type="ARBA" id="ARBA00010879"/>
    </source>
</evidence>
<feature type="region of interest" description="Disordered" evidence="9">
    <location>
        <begin position="88"/>
        <end position="118"/>
    </location>
</feature>
<feature type="compositionally biased region" description="Polar residues" evidence="9">
    <location>
        <begin position="817"/>
        <end position="828"/>
    </location>
</feature>
<dbReference type="Pfam" id="PF00078">
    <property type="entry name" value="RVT_1"/>
    <property type="match status" value="1"/>
</dbReference>
<evidence type="ECO:0000256" key="2">
    <source>
        <dbReference type="ARBA" id="ARBA00012180"/>
    </source>
</evidence>
<evidence type="ECO:0000256" key="3">
    <source>
        <dbReference type="ARBA" id="ARBA00022679"/>
    </source>
</evidence>
<protein>
    <recommendedName>
        <fullName evidence="2">ribonuclease H</fullName>
        <ecNumber evidence="2">3.1.26.4</ecNumber>
    </recommendedName>
</protein>
<dbReference type="EMBL" id="JBBPFD010000081">
    <property type="protein sequence ID" value="KAK7880554.1"/>
    <property type="molecule type" value="Genomic_DNA"/>
</dbReference>
<dbReference type="Gene3D" id="3.10.10.10">
    <property type="entry name" value="HIV Type 1 Reverse Transcriptase, subunit A, domain 1"/>
    <property type="match status" value="1"/>
</dbReference>
<dbReference type="GO" id="GO:0003964">
    <property type="term" value="F:RNA-directed DNA polymerase activity"/>
    <property type="evidence" value="ECO:0007669"/>
    <property type="project" value="UniProtKB-KW"/>
</dbReference>
<keyword evidence="12" id="KW-1185">Reference proteome</keyword>
<dbReference type="GO" id="GO:0004523">
    <property type="term" value="F:RNA-DNA hybrid ribonuclease activity"/>
    <property type="evidence" value="ECO:0007669"/>
    <property type="project" value="UniProtKB-EC"/>
</dbReference>
<feature type="region of interest" description="Disordered" evidence="9">
    <location>
        <begin position="133"/>
        <end position="179"/>
    </location>
</feature>
<comment type="similarity">
    <text evidence="1">Belongs to the beta type-B retroviral polymerase family. HERV class-II K(HML-2) pol subfamily.</text>
</comment>
<evidence type="ECO:0000313" key="11">
    <source>
        <dbReference type="EMBL" id="KAK7880554.1"/>
    </source>
</evidence>